<protein>
    <submittedName>
        <fullName evidence="1">Uncharacterized protein</fullName>
    </submittedName>
</protein>
<organism evidence="1 2">
    <name type="scientific">Sinorhizobium meliloti (strain SM11)</name>
    <dbReference type="NCBI Taxonomy" id="707241"/>
    <lineage>
        <taxon>Bacteria</taxon>
        <taxon>Pseudomonadati</taxon>
        <taxon>Pseudomonadota</taxon>
        <taxon>Alphaproteobacteria</taxon>
        <taxon>Hyphomicrobiales</taxon>
        <taxon>Rhizobiaceae</taxon>
        <taxon>Sinorhizobium/Ensifer group</taxon>
        <taxon>Sinorhizobium</taxon>
    </lineage>
</organism>
<name>F7X9G0_SINMM</name>
<dbReference type="HOGENOM" id="CLU_2993609_0_0_5"/>
<accession>F7X9G0</accession>
<reference evidence="1 2" key="1">
    <citation type="journal article" date="2011" name="J. Biotechnol.">
        <title>The complete genome sequence of the dominant Sinorhizobium meliloti field isolate SM11 extends the S. meliloti pan-genome.</title>
        <authorList>
            <person name="Schneiker-Bekel S."/>
            <person name="Wibberg D."/>
            <person name="Bekel T."/>
            <person name="Blom J."/>
            <person name="Linke B."/>
            <person name="Neuweger H."/>
            <person name="Stiens M."/>
            <person name="Vorholter F.J."/>
            <person name="Weidner S."/>
            <person name="Goesmann A."/>
            <person name="Puhler A."/>
            <person name="Schluter A."/>
        </authorList>
    </citation>
    <scope>NUCLEOTIDE SEQUENCE [LARGE SCALE GENOMIC DNA]</scope>
    <source>
        <strain evidence="1 2">SM11</strain>
    </source>
</reference>
<dbReference type="AlphaFoldDB" id="F7X9G0"/>
<sequence>MIGIWSSSSIDAARHLQSRELQKLPHHACDRCDRVLSVDETIERFCERCDHSTNPSEKKDAAA</sequence>
<gene>
    <name evidence="1" type="ordered locus">SM11_chr1800</name>
</gene>
<evidence type="ECO:0000313" key="1">
    <source>
        <dbReference type="EMBL" id="AEH79068.1"/>
    </source>
</evidence>
<evidence type="ECO:0000313" key="2">
    <source>
        <dbReference type="Proteomes" id="UP000009045"/>
    </source>
</evidence>
<dbReference type="Proteomes" id="UP000009045">
    <property type="component" value="Chromosome"/>
</dbReference>
<proteinExistence type="predicted"/>
<dbReference type="KEGG" id="smx:SM11_chr1800"/>
<dbReference type="EMBL" id="CP001830">
    <property type="protein sequence ID" value="AEH79068.1"/>
    <property type="molecule type" value="Genomic_DNA"/>
</dbReference>